<sequence length="329" mass="38516">MAEEQENERKIHELEELLRERDRQLRETDRQLRETDRQLCETDRQLRERDRQLHERDLQYYSLMDASSTTLMDLQQRTLERDSLICELKKKDEQNAYFMQQLGAKSKDYNCGGYSAGSSSHAPQTTQFQPILQNFGNIATTRPQQYGYQTPTDVMWSPYEWTPEFPYAREIPIFRFVGPQPTVQVPYSHHTITTTTHALTTMPFYSLAATSTSSQVTSSQNVMGPSNYPQQFNYGMPVPVCIQENLNVGPCSQTTYNPLTNKPSQQRTYATEEQKKILLAHFDSDPQPSNKRIAQYAEETKLPFVFIADWFDREREKRKKNEKKMKKVH</sequence>
<accession>A0ACB0XLU8</accession>
<evidence type="ECO:0000313" key="2">
    <source>
        <dbReference type="Proteomes" id="UP001497535"/>
    </source>
</evidence>
<protein>
    <submittedName>
        <fullName evidence="1">Uncharacterized protein</fullName>
    </submittedName>
</protein>
<comment type="caution">
    <text evidence="1">The sequence shown here is derived from an EMBL/GenBank/DDBJ whole genome shotgun (WGS) entry which is preliminary data.</text>
</comment>
<dbReference type="Proteomes" id="UP001497535">
    <property type="component" value="Unassembled WGS sequence"/>
</dbReference>
<evidence type="ECO:0000313" key="1">
    <source>
        <dbReference type="EMBL" id="CAK5007778.1"/>
    </source>
</evidence>
<keyword evidence="2" id="KW-1185">Reference proteome</keyword>
<organism evidence="1 2">
    <name type="scientific">Meloidogyne enterolobii</name>
    <name type="common">Root-knot nematode worm</name>
    <name type="synonym">Meloidogyne mayaguensis</name>
    <dbReference type="NCBI Taxonomy" id="390850"/>
    <lineage>
        <taxon>Eukaryota</taxon>
        <taxon>Metazoa</taxon>
        <taxon>Ecdysozoa</taxon>
        <taxon>Nematoda</taxon>
        <taxon>Chromadorea</taxon>
        <taxon>Rhabditida</taxon>
        <taxon>Tylenchina</taxon>
        <taxon>Tylenchomorpha</taxon>
        <taxon>Tylenchoidea</taxon>
        <taxon>Meloidogynidae</taxon>
        <taxon>Meloidogyninae</taxon>
        <taxon>Meloidogyne</taxon>
    </lineage>
</organism>
<gene>
    <name evidence="1" type="ORF">MENTE1834_LOCUS875</name>
</gene>
<reference evidence="1" key="1">
    <citation type="submission" date="2023-11" db="EMBL/GenBank/DDBJ databases">
        <authorList>
            <person name="Poullet M."/>
        </authorList>
    </citation>
    <scope>NUCLEOTIDE SEQUENCE</scope>
    <source>
        <strain evidence="1">E1834</strain>
    </source>
</reference>
<name>A0ACB0XLU8_MELEN</name>
<proteinExistence type="predicted"/>
<dbReference type="EMBL" id="CAVMJV010000001">
    <property type="protein sequence ID" value="CAK5007778.1"/>
    <property type="molecule type" value="Genomic_DNA"/>
</dbReference>